<name>A0A7S4A929_9STRA</name>
<dbReference type="InterPro" id="IPR046952">
    <property type="entry name" value="GSHR/TRXR-like"/>
</dbReference>
<comment type="cofactor">
    <cofactor evidence="1">
        <name>FAD</name>
        <dbReference type="ChEBI" id="CHEBI:57692"/>
    </cofactor>
</comment>
<sequence length="311" mass="33589">MIFLSHAHLIYIEYYEQTNAQITKTNHSGIVAIEFAKIFSNLGCNDVTLLIRDNSPKHALMKIGLDKDIAATLVADLIRSGIKIERGCEVGAIEVPSFGATAANKNLNFIVPLKINLKSKGGVDNRSENLVQEVKCDAYIAAVGRIPNTEKLNLEAAGIEVDSYGGIVVDSQLRAKGAADGNVYGAGDVLGRPFLASTGVAQGVATVKNMFGLSVSPDRDSCDDSKELCGVEDELLSNAAACDPTSLAANPVSVHLLNRDCSSKNSQSQPSSVDSLRVVRFDFYWYIFWSIFLDLRKLIFFSYGCGNLILS</sequence>
<dbReference type="GO" id="GO:0045454">
    <property type="term" value="P:cell redox homeostasis"/>
    <property type="evidence" value="ECO:0007669"/>
    <property type="project" value="InterPro"/>
</dbReference>
<evidence type="ECO:0000256" key="3">
    <source>
        <dbReference type="ARBA" id="ARBA00023002"/>
    </source>
</evidence>
<comment type="similarity">
    <text evidence="2">Belongs to the class-I pyridine nucleotide-disulfide oxidoreductase family.</text>
</comment>
<dbReference type="InterPro" id="IPR036188">
    <property type="entry name" value="FAD/NAD-bd_sf"/>
</dbReference>
<dbReference type="GO" id="GO:0034599">
    <property type="term" value="P:cellular response to oxidative stress"/>
    <property type="evidence" value="ECO:0007669"/>
    <property type="project" value="TreeGrafter"/>
</dbReference>
<dbReference type="GO" id="GO:0005739">
    <property type="term" value="C:mitochondrion"/>
    <property type="evidence" value="ECO:0007669"/>
    <property type="project" value="TreeGrafter"/>
</dbReference>
<dbReference type="AlphaFoldDB" id="A0A7S4A929"/>
<dbReference type="GO" id="GO:0004362">
    <property type="term" value="F:glutathione-disulfide reductase (NADPH) activity"/>
    <property type="evidence" value="ECO:0007669"/>
    <property type="project" value="TreeGrafter"/>
</dbReference>
<dbReference type="GO" id="GO:0005829">
    <property type="term" value="C:cytosol"/>
    <property type="evidence" value="ECO:0007669"/>
    <property type="project" value="TreeGrafter"/>
</dbReference>
<keyword evidence="4" id="KW-1015">Disulfide bond</keyword>
<dbReference type="PANTHER" id="PTHR42737">
    <property type="entry name" value="GLUTATHIONE REDUCTASE"/>
    <property type="match status" value="1"/>
</dbReference>
<evidence type="ECO:0000256" key="1">
    <source>
        <dbReference type="ARBA" id="ARBA00001974"/>
    </source>
</evidence>
<evidence type="ECO:0000313" key="7">
    <source>
        <dbReference type="EMBL" id="CAE0707678.1"/>
    </source>
</evidence>
<evidence type="ECO:0000256" key="5">
    <source>
        <dbReference type="ARBA" id="ARBA00023284"/>
    </source>
</evidence>
<dbReference type="GO" id="GO:0050660">
    <property type="term" value="F:flavin adenine dinucleotide binding"/>
    <property type="evidence" value="ECO:0007669"/>
    <property type="project" value="InterPro"/>
</dbReference>
<dbReference type="Pfam" id="PF07992">
    <property type="entry name" value="Pyr_redox_2"/>
    <property type="match status" value="1"/>
</dbReference>
<evidence type="ECO:0000259" key="6">
    <source>
        <dbReference type="Pfam" id="PF07992"/>
    </source>
</evidence>
<organism evidence="7">
    <name type="scientific">Pseudo-nitzschia australis</name>
    <dbReference type="NCBI Taxonomy" id="44445"/>
    <lineage>
        <taxon>Eukaryota</taxon>
        <taxon>Sar</taxon>
        <taxon>Stramenopiles</taxon>
        <taxon>Ochrophyta</taxon>
        <taxon>Bacillariophyta</taxon>
        <taxon>Bacillariophyceae</taxon>
        <taxon>Bacillariophycidae</taxon>
        <taxon>Bacillariales</taxon>
        <taxon>Bacillariaceae</taxon>
        <taxon>Pseudo-nitzschia</taxon>
    </lineage>
</organism>
<dbReference type="GO" id="GO:0006749">
    <property type="term" value="P:glutathione metabolic process"/>
    <property type="evidence" value="ECO:0007669"/>
    <property type="project" value="TreeGrafter"/>
</dbReference>
<dbReference type="EMBL" id="HBIX01000499">
    <property type="protein sequence ID" value="CAE0707678.1"/>
    <property type="molecule type" value="Transcribed_RNA"/>
</dbReference>
<evidence type="ECO:0000256" key="2">
    <source>
        <dbReference type="ARBA" id="ARBA00007532"/>
    </source>
</evidence>
<evidence type="ECO:0000256" key="4">
    <source>
        <dbReference type="ARBA" id="ARBA00023157"/>
    </source>
</evidence>
<dbReference type="InterPro" id="IPR023753">
    <property type="entry name" value="FAD/NAD-binding_dom"/>
</dbReference>
<proteinExistence type="inferred from homology"/>
<reference evidence="7" key="1">
    <citation type="submission" date="2021-01" db="EMBL/GenBank/DDBJ databases">
        <authorList>
            <person name="Corre E."/>
            <person name="Pelletier E."/>
            <person name="Niang G."/>
            <person name="Scheremetjew M."/>
            <person name="Finn R."/>
            <person name="Kale V."/>
            <person name="Holt S."/>
            <person name="Cochrane G."/>
            <person name="Meng A."/>
            <person name="Brown T."/>
            <person name="Cohen L."/>
        </authorList>
    </citation>
    <scope>NUCLEOTIDE SEQUENCE</scope>
    <source>
        <strain evidence="7">10249 10 AB</strain>
    </source>
</reference>
<keyword evidence="3" id="KW-0560">Oxidoreductase</keyword>
<keyword evidence="5" id="KW-0676">Redox-active center</keyword>
<dbReference type="SUPFAM" id="SSF51905">
    <property type="entry name" value="FAD/NAD(P)-binding domain"/>
    <property type="match status" value="1"/>
</dbReference>
<gene>
    <name evidence="7" type="ORF">PAUS00366_LOCUS398</name>
</gene>
<feature type="domain" description="FAD/NAD(P)-binding" evidence="6">
    <location>
        <begin position="28"/>
        <end position="203"/>
    </location>
</feature>
<dbReference type="PANTHER" id="PTHR42737:SF2">
    <property type="entry name" value="GLUTATHIONE REDUCTASE"/>
    <property type="match status" value="1"/>
</dbReference>
<accession>A0A7S4A929</accession>
<dbReference type="Gene3D" id="3.50.50.60">
    <property type="entry name" value="FAD/NAD(P)-binding domain"/>
    <property type="match status" value="2"/>
</dbReference>
<protein>
    <recommendedName>
        <fullName evidence="6">FAD/NAD(P)-binding domain-containing protein</fullName>
    </recommendedName>
</protein>